<dbReference type="InterPro" id="IPR043128">
    <property type="entry name" value="Rev_trsase/Diguanyl_cyclase"/>
</dbReference>
<evidence type="ECO:0000313" key="15">
    <source>
        <dbReference type="EMBL" id="KRK91067.1"/>
    </source>
</evidence>
<reference evidence="15 16" key="1">
    <citation type="journal article" date="2015" name="Genome Announc.">
        <title>Expanding the biotechnology potential of lactobacilli through comparative genomics of 213 strains and associated genera.</title>
        <authorList>
            <person name="Sun Z."/>
            <person name="Harris H.M."/>
            <person name="McCann A."/>
            <person name="Guo C."/>
            <person name="Argimon S."/>
            <person name="Zhang W."/>
            <person name="Yang X."/>
            <person name="Jeffery I.B."/>
            <person name="Cooney J.C."/>
            <person name="Kagawa T.F."/>
            <person name="Liu W."/>
            <person name="Song Y."/>
            <person name="Salvetti E."/>
            <person name="Wrobel A."/>
            <person name="Rasinkangas P."/>
            <person name="Parkhill J."/>
            <person name="Rea M.C."/>
            <person name="O'Sullivan O."/>
            <person name="Ritari J."/>
            <person name="Douillard F.P."/>
            <person name="Paul Ross R."/>
            <person name="Yang R."/>
            <person name="Briner A.E."/>
            <person name="Felis G.E."/>
            <person name="de Vos W.M."/>
            <person name="Barrangou R."/>
            <person name="Klaenhammer T.R."/>
            <person name="Caufield P.W."/>
            <person name="Cui Y."/>
            <person name="Zhang H."/>
            <person name="O'Toole P.W."/>
        </authorList>
    </citation>
    <scope>NUCLEOTIDE SEQUENCE [LARGE SCALE GENOMIC DNA]</scope>
    <source>
        <strain evidence="15 16">DSM 20019</strain>
    </source>
</reference>
<dbReference type="GO" id="GO:0003887">
    <property type="term" value="F:DNA-directed DNA polymerase activity"/>
    <property type="evidence" value="ECO:0007669"/>
    <property type="project" value="UniProtKB-UniRule"/>
</dbReference>
<dbReference type="GO" id="GO:0000287">
    <property type="term" value="F:magnesium ion binding"/>
    <property type="evidence" value="ECO:0007669"/>
    <property type="project" value="UniProtKB-UniRule"/>
</dbReference>
<evidence type="ECO:0000256" key="5">
    <source>
        <dbReference type="ARBA" id="ARBA00022705"/>
    </source>
</evidence>
<comment type="function">
    <text evidence="13">Poorly processive, error-prone DNA polymerase involved in untargeted mutagenesis. Copies undamaged DNA at stalled replication forks, which arise in vivo from mismatched or misaligned primer ends. These misaligned primers can be extended by PolIV. Exhibits no 3'-5' exonuclease (proofreading) activity. May be involved in translesional synthesis, in conjunction with the beta clamp from PolIII.</text>
</comment>
<dbReference type="Pfam" id="PF11799">
    <property type="entry name" value="IMS_C"/>
    <property type="match status" value="1"/>
</dbReference>
<dbReference type="Gene3D" id="3.30.70.270">
    <property type="match status" value="1"/>
</dbReference>
<comment type="subcellular location">
    <subcellularLocation>
        <location evidence="13">Cytoplasm</location>
    </subcellularLocation>
</comment>
<dbReference type="GO" id="GO:0006281">
    <property type="term" value="P:DNA repair"/>
    <property type="evidence" value="ECO:0007669"/>
    <property type="project" value="UniProtKB-UniRule"/>
</dbReference>
<evidence type="ECO:0000256" key="8">
    <source>
        <dbReference type="ARBA" id="ARBA00022842"/>
    </source>
</evidence>
<dbReference type="Pfam" id="PF00817">
    <property type="entry name" value="IMS"/>
    <property type="match status" value="1"/>
</dbReference>
<evidence type="ECO:0000256" key="12">
    <source>
        <dbReference type="ARBA" id="ARBA00049244"/>
    </source>
</evidence>
<evidence type="ECO:0000256" key="6">
    <source>
        <dbReference type="ARBA" id="ARBA00022723"/>
    </source>
</evidence>
<comment type="subunit">
    <text evidence="13">Monomer.</text>
</comment>
<dbReference type="Gene3D" id="1.10.150.20">
    <property type="entry name" value="5' to 3' exonuclease, C-terminal subdomain"/>
    <property type="match status" value="1"/>
</dbReference>
<feature type="site" description="Substrate discrimination" evidence="13">
    <location>
        <position position="35"/>
    </location>
</feature>
<dbReference type="Gene3D" id="3.40.1170.60">
    <property type="match status" value="1"/>
</dbReference>
<keyword evidence="5 13" id="KW-0235">DNA replication</keyword>
<keyword evidence="10 13" id="KW-0238">DNA-binding</keyword>
<feature type="domain" description="UmuC" evidence="14">
    <location>
        <begin position="26"/>
        <end position="212"/>
    </location>
</feature>
<comment type="catalytic activity">
    <reaction evidence="12 13">
        <text>DNA(n) + a 2'-deoxyribonucleoside 5'-triphosphate = DNA(n+1) + diphosphate</text>
        <dbReference type="Rhea" id="RHEA:22508"/>
        <dbReference type="Rhea" id="RHEA-COMP:17339"/>
        <dbReference type="Rhea" id="RHEA-COMP:17340"/>
        <dbReference type="ChEBI" id="CHEBI:33019"/>
        <dbReference type="ChEBI" id="CHEBI:61560"/>
        <dbReference type="ChEBI" id="CHEBI:173112"/>
        <dbReference type="EC" id="2.7.7.7"/>
    </reaction>
</comment>
<feature type="binding site" evidence="13">
    <location>
        <position position="30"/>
    </location>
    <ligand>
        <name>Mg(2+)</name>
        <dbReference type="ChEBI" id="CHEBI:18420"/>
    </ligand>
</feature>
<dbReference type="HAMAP" id="MF_01113">
    <property type="entry name" value="DNApol_IV"/>
    <property type="match status" value="1"/>
</dbReference>
<dbReference type="Pfam" id="PF11798">
    <property type="entry name" value="IMS_HHH"/>
    <property type="match status" value="1"/>
</dbReference>
<dbReference type="SUPFAM" id="SSF100879">
    <property type="entry name" value="Lesion bypass DNA polymerase (Y-family), little finger domain"/>
    <property type="match status" value="1"/>
</dbReference>
<protein>
    <recommendedName>
        <fullName evidence="13">DNA polymerase IV</fullName>
        <shortName evidence="13">Pol IV</shortName>
        <ecNumber evidence="13">2.7.7.7</ecNumber>
    </recommendedName>
</protein>
<comment type="caution">
    <text evidence="15">The sequence shown here is derived from an EMBL/GenBank/DDBJ whole genome shotgun (WGS) entry which is preliminary data.</text>
</comment>
<dbReference type="GO" id="GO:0005829">
    <property type="term" value="C:cytosol"/>
    <property type="evidence" value="ECO:0007669"/>
    <property type="project" value="TreeGrafter"/>
</dbReference>
<dbReference type="GO" id="GO:0009432">
    <property type="term" value="P:SOS response"/>
    <property type="evidence" value="ECO:0007669"/>
    <property type="project" value="TreeGrafter"/>
</dbReference>
<dbReference type="Proteomes" id="UP000050828">
    <property type="component" value="Unassembled WGS sequence"/>
</dbReference>
<dbReference type="PANTHER" id="PTHR11076:SF33">
    <property type="entry name" value="DNA POLYMERASE KAPPA"/>
    <property type="match status" value="1"/>
</dbReference>
<keyword evidence="7 13" id="KW-0227">DNA damage</keyword>
<gene>
    <name evidence="13" type="primary">dinB</name>
    <name evidence="15" type="ORF">FC08_GL001344</name>
</gene>
<dbReference type="InterPro" id="IPR036775">
    <property type="entry name" value="DNA_pol_Y-fam_lit_finger_sf"/>
</dbReference>
<dbReference type="InterPro" id="IPR022880">
    <property type="entry name" value="DNApol_IV"/>
</dbReference>
<evidence type="ECO:0000259" key="14">
    <source>
        <dbReference type="PROSITE" id="PS50173"/>
    </source>
</evidence>
<evidence type="ECO:0000256" key="7">
    <source>
        <dbReference type="ARBA" id="ARBA00022763"/>
    </source>
</evidence>
<feature type="binding site" evidence="13">
    <location>
        <position position="130"/>
    </location>
    <ligand>
        <name>Mg(2+)</name>
        <dbReference type="ChEBI" id="CHEBI:18420"/>
    </ligand>
</feature>
<dbReference type="EMBL" id="AZDL01000057">
    <property type="protein sequence ID" value="KRK91067.1"/>
    <property type="molecule type" value="Genomic_DNA"/>
</dbReference>
<evidence type="ECO:0000256" key="13">
    <source>
        <dbReference type="HAMAP-Rule" id="MF_01113"/>
    </source>
</evidence>
<dbReference type="InterPro" id="IPR001126">
    <property type="entry name" value="UmuC"/>
</dbReference>
<dbReference type="InterPro" id="IPR043502">
    <property type="entry name" value="DNA/RNA_pol_sf"/>
</dbReference>
<dbReference type="SUPFAM" id="SSF56672">
    <property type="entry name" value="DNA/RNA polymerases"/>
    <property type="match status" value="1"/>
</dbReference>
<evidence type="ECO:0000256" key="10">
    <source>
        <dbReference type="ARBA" id="ARBA00023125"/>
    </source>
</evidence>
<dbReference type="EC" id="2.7.7.7" evidence="13"/>
<proteinExistence type="inferred from homology"/>
<dbReference type="GO" id="GO:0003684">
    <property type="term" value="F:damaged DNA binding"/>
    <property type="evidence" value="ECO:0007669"/>
    <property type="project" value="InterPro"/>
</dbReference>
<evidence type="ECO:0000256" key="4">
    <source>
        <dbReference type="ARBA" id="ARBA00022695"/>
    </source>
</evidence>
<dbReference type="FunFam" id="3.30.1490.100:FF:000004">
    <property type="entry name" value="DNA polymerase IV"/>
    <property type="match status" value="1"/>
</dbReference>
<evidence type="ECO:0000256" key="11">
    <source>
        <dbReference type="ARBA" id="ARBA00023204"/>
    </source>
</evidence>
<dbReference type="InterPro" id="IPR017961">
    <property type="entry name" value="DNA_pol_Y-fam_little_finger"/>
</dbReference>
<dbReference type="GO" id="GO:0042276">
    <property type="term" value="P:error-prone translesion synthesis"/>
    <property type="evidence" value="ECO:0007669"/>
    <property type="project" value="TreeGrafter"/>
</dbReference>
<dbReference type="GO" id="GO:0006261">
    <property type="term" value="P:DNA-templated DNA replication"/>
    <property type="evidence" value="ECO:0007669"/>
    <property type="project" value="UniProtKB-UniRule"/>
</dbReference>
<evidence type="ECO:0000256" key="1">
    <source>
        <dbReference type="ARBA" id="ARBA00010945"/>
    </source>
</evidence>
<keyword evidence="9 13" id="KW-0239">DNA-directed DNA polymerase</keyword>
<evidence type="ECO:0000256" key="3">
    <source>
        <dbReference type="ARBA" id="ARBA00022679"/>
    </source>
</evidence>
<dbReference type="InterPro" id="IPR024728">
    <property type="entry name" value="PolY_HhH_motif"/>
</dbReference>
<name>A0AAJ0LE00_LATCU</name>
<evidence type="ECO:0000313" key="16">
    <source>
        <dbReference type="Proteomes" id="UP000050828"/>
    </source>
</evidence>
<dbReference type="Gene3D" id="3.30.1490.100">
    <property type="entry name" value="DNA polymerase, Y-family, little finger domain"/>
    <property type="match status" value="1"/>
</dbReference>
<dbReference type="CDD" id="cd03586">
    <property type="entry name" value="PolY_Pol_IV_kappa"/>
    <property type="match status" value="1"/>
</dbReference>
<evidence type="ECO:0000256" key="2">
    <source>
        <dbReference type="ARBA" id="ARBA00022457"/>
    </source>
</evidence>
<keyword evidence="6 13" id="KW-0479">Metal-binding</keyword>
<feature type="active site" evidence="13">
    <location>
        <position position="131"/>
    </location>
</feature>
<dbReference type="PANTHER" id="PTHR11076">
    <property type="entry name" value="DNA REPAIR POLYMERASE UMUC / TRANSFERASE FAMILY MEMBER"/>
    <property type="match status" value="1"/>
</dbReference>
<accession>A0AAJ0LE00</accession>
<comment type="cofactor">
    <cofactor evidence="13">
        <name>Mg(2+)</name>
        <dbReference type="ChEBI" id="CHEBI:18420"/>
    </cofactor>
    <text evidence="13">Binds 2 magnesium ions per subunit.</text>
</comment>
<keyword evidence="3 13" id="KW-0808">Transferase</keyword>
<keyword evidence="4 13" id="KW-0548">Nucleotidyltransferase</keyword>
<dbReference type="InterPro" id="IPR050116">
    <property type="entry name" value="DNA_polymerase-Y"/>
</dbReference>
<organism evidence="15 16">
    <name type="scientific">Latilactobacillus curvatus JCM 1096 = DSM 20019</name>
    <dbReference type="NCBI Taxonomy" id="1293592"/>
    <lineage>
        <taxon>Bacteria</taxon>
        <taxon>Bacillati</taxon>
        <taxon>Bacillota</taxon>
        <taxon>Bacilli</taxon>
        <taxon>Lactobacillales</taxon>
        <taxon>Lactobacillaceae</taxon>
        <taxon>Latilactobacillus</taxon>
    </lineage>
</organism>
<keyword evidence="13" id="KW-0963">Cytoplasm</keyword>
<evidence type="ECO:0000256" key="9">
    <source>
        <dbReference type="ARBA" id="ARBA00022932"/>
    </source>
</evidence>
<dbReference type="NCBIfam" id="NF002677">
    <property type="entry name" value="PRK02406.1"/>
    <property type="match status" value="1"/>
</dbReference>
<keyword evidence="11 13" id="KW-0234">DNA repair</keyword>
<dbReference type="AlphaFoldDB" id="A0AAJ0LE00"/>
<comment type="similarity">
    <text evidence="1 13">Belongs to the DNA polymerase type-Y family.</text>
</comment>
<sequence length="385" mass="43805">MLKKLRRGNMAELFKIPLENDTSRKIIHIDMDAFYASIEEREQPDLRQKPLVIARNPSDTGGKGVVTTANYVARQYGVHSAMSAQKAAELIPNHQAVFKAPNFPLYQSVSEQIHTIFHTVTDKIEPIAFDEAYLDVTENKLGLAHTIDVVAYIQKEILKETQLVSSAGISYNKFLAKMASDYRKPAGRTLVLPEQAIAFLSRLPIEKFRGVGKKTAPRMQELGILTGADLLEQSEMMLMQNFGKLGYGLYRHVRGIDNRPVAYQRERKSIGNENTYGQPLISEEQVQVELKKLAIELERRLRKNQKHGLTVVLKVRNRQFETITKRKTFNEYVGKAAELEAIAWEIWQTIGHAEDGVRLLGITVTNLAPQTFENITLPLYDWERE</sequence>
<keyword evidence="2 13" id="KW-0515">Mutator protein</keyword>
<dbReference type="PROSITE" id="PS50173">
    <property type="entry name" value="UMUC"/>
    <property type="match status" value="1"/>
</dbReference>
<keyword evidence="8 13" id="KW-0460">Magnesium</keyword>